<dbReference type="PROSITE" id="PS50885">
    <property type="entry name" value="HAMP"/>
    <property type="match status" value="1"/>
</dbReference>
<dbReference type="EC" id="2.7.13.3" evidence="3"/>
<name>A0A371WZ13_9HYPH</name>
<dbReference type="PANTHER" id="PTHR45436">
    <property type="entry name" value="SENSOR HISTIDINE KINASE YKOH"/>
    <property type="match status" value="1"/>
</dbReference>
<dbReference type="InterPro" id="IPR003594">
    <property type="entry name" value="HATPase_dom"/>
</dbReference>
<dbReference type="SMART" id="SM00387">
    <property type="entry name" value="HATPase_c"/>
    <property type="match status" value="1"/>
</dbReference>
<dbReference type="InterPro" id="IPR005467">
    <property type="entry name" value="His_kinase_dom"/>
</dbReference>
<evidence type="ECO:0000313" key="13">
    <source>
        <dbReference type="EMBL" id="RFC62014.1"/>
    </source>
</evidence>
<dbReference type="EMBL" id="QURL01000010">
    <property type="protein sequence ID" value="RFC62014.1"/>
    <property type="molecule type" value="Genomic_DNA"/>
</dbReference>
<keyword evidence="14" id="KW-1185">Reference proteome</keyword>
<dbReference type="GO" id="GO:0005886">
    <property type="term" value="C:plasma membrane"/>
    <property type="evidence" value="ECO:0007669"/>
    <property type="project" value="TreeGrafter"/>
</dbReference>
<reference evidence="13 14" key="1">
    <citation type="submission" date="2018-08" db="EMBL/GenBank/DDBJ databases">
        <title>Fulvimarina sp. 85, whole genome shotgun sequence.</title>
        <authorList>
            <person name="Tuo L."/>
        </authorList>
    </citation>
    <scope>NUCLEOTIDE SEQUENCE [LARGE SCALE GENOMIC DNA]</scope>
    <source>
        <strain evidence="13 14">85</strain>
    </source>
</reference>
<dbReference type="PANTHER" id="PTHR45436:SF8">
    <property type="entry name" value="HISTIDINE KINASE"/>
    <property type="match status" value="1"/>
</dbReference>
<evidence type="ECO:0000256" key="6">
    <source>
        <dbReference type="ARBA" id="ARBA00022692"/>
    </source>
</evidence>
<comment type="subcellular location">
    <subcellularLocation>
        <location evidence="2">Membrane</location>
    </subcellularLocation>
</comment>
<evidence type="ECO:0000256" key="1">
    <source>
        <dbReference type="ARBA" id="ARBA00000085"/>
    </source>
</evidence>
<dbReference type="Proteomes" id="UP000264310">
    <property type="component" value="Unassembled WGS sequence"/>
</dbReference>
<keyword evidence="9" id="KW-0902">Two-component regulatory system</keyword>
<dbReference type="OrthoDB" id="9815202at2"/>
<comment type="caution">
    <text evidence="13">The sequence shown here is derived from an EMBL/GenBank/DDBJ whole genome shotgun (WGS) entry which is preliminary data.</text>
</comment>
<proteinExistence type="predicted"/>
<dbReference type="InterPro" id="IPR036890">
    <property type="entry name" value="HATPase_C_sf"/>
</dbReference>
<dbReference type="SUPFAM" id="SSF55874">
    <property type="entry name" value="ATPase domain of HSP90 chaperone/DNA topoisomerase II/histidine kinase"/>
    <property type="match status" value="1"/>
</dbReference>
<dbReference type="AlphaFoldDB" id="A0A371WZ13"/>
<evidence type="ECO:0000313" key="14">
    <source>
        <dbReference type="Proteomes" id="UP000264310"/>
    </source>
</evidence>
<dbReference type="SUPFAM" id="SSF47384">
    <property type="entry name" value="Homodimeric domain of signal transducing histidine kinase"/>
    <property type="match status" value="1"/>
</dbReference>
<evidence type="ECO:0000259" key="12">
    <source>
        <dbReference type="PROSITE" id="PS50885"/>
    </source>
</evidence>
<dbReference type="Gene3D" id="3.30.565.10">
    <property type="entry name" value="Histidine kinase-like ATPase, C-terminal domain"/>
    <property type="match status" value="1"/>
</dbReference>
<protein>
    <recommendedName>
        <fullName evidence="3">histidine kinase</fullName>
        <ecNumber evidence="3">2.7.13.3</ecNumber>
    </recommendedName>
</protein>
<dbReference type="InterPro" id="IPR050428">
    <property type="entry name" value="TCS_sensor_his_kinase"/>
</dbReference>
<keyword evidence="4" id="KW-0597">Phosphoprotein</keyword>
<dbReference type="Gene3D" id="6.10.340.10">
    <property type="match status" value="1"/>
</dbReference>
<feature type="domain" description="HAMP" evidence="12">
    <location>
        <begin position="182"/>
        <end position="235"/>
    </location>
</feature>
<organism evidence="13 14">
    <name type="scientific">Fulvimarina endophytica</name>
    <dbReference type="NCBI Taxonomy" id="2293836"/>
    <lineage>
        <taxon>Bacteria</taxon>
        <taxon>Pseudomonadati</taxon>
        <taxon>Pseudomonadota</taxon>
        <taxon>Alphaproteobacteria</taxon>
        <taxon>Hyphomicrobiales</taxon>
        <taxon>Aurantimonadaceae</taxon>
        <taxon>Fulvimarina</taxon>
    </lineage>
</organism>
<keyword evidence="10" id="KW-0472">Membrane</keyword>
<evidence type="ECO:0000256" key="3">
    <source>
        <dbReference type="ARBA" id="ARBA00012438"/>
    </source>
</evidence>
<dbReference type="PROSITE" id="PS50109">
    <property type="entry name" value="HIS_KIN"/>
    <property type="match status" value="1"/>
</dbReference>
<sequence length="465" mass="50046">MTPFHKDVRHRTVIRWSAGLAALLMLQMAVLAGLVALFLSVAQSREIETELGDFCEVFSSIPPDRRAHELEESIRADIHRQRIVLLEDAGGRPLAGNAAAIPAALEPDRPAREVSVLRSDPVPTVETRVVGRLCGLLGGQRLFVGLDRGQNAETVQLVEKAFLLALIPASIFALLGGLIIGDRAVQRLDAVRRLSERIIAGDLKKRLPVARKPDVLGALNIHINTMLDRIEMLMVELRGLGDDIAHQLKTPLTRLKTKLDRVVANAEKGEVPLAAAEDALAECRNAMSIVSSLLRIRELDDRQKRALFAPLRLDGIVADVHELFAPFADERGASLALKATPIAVMGDRDLLMEALANLVENALKFGPHGAAIEIALVAVEGGAELEVSDGGTGFAPGEIDQIGQRFFRGREAEGIEGVGLGLALVHAVARLHGFTLSSRLASAGGRHAMVLSIPQGEILETPPED</sequence>
<evidence type="ECO:0000256" key="2">
    <source>
        <dbReference type="ARBA" id="ARBA00004370"/>
    </source>
</evidence>
<evidence type="ECO:0000256" key="7">
    <source>
        <dbReference type="ARBA" id="ARBA00022777"/>
    </source>
</evidence>
<dbReference type="RefSeq" id="WP_116684738.1">
    <property type="nucleotide sequence ID" value="NZ_QURL01000010.1"/>
</dbReference>
<dbReference type="SMART" id="SM00304">
    <property type="entry name" value="HAMP"/>
    <property type="match status" value="1"/>
</dbReference>
<evidence type="ECO:0000259" key="11">
    <source>
        <dbReference type="PROSITE" id="PS50109"/>
    </source>
</evidence>
<dbReference type="InterPro" id="IPR003660">
    <property type="entry name" value="HAMP_dom"/>
</dbReference>
<feature type="domain" description="Histidine kinase" evidence="11">
    <location>
        <begin position="243"/>
        <end position="457"/>
    </location>
</feature>
<evidence type="ECO:0000256" key="4">
    <source>
        <dbReference type="ARBA" id="ARBA00022553"/>
    </source>
</evidence>
<accession>A0A371WZ13</accession>
<feature type="transmembrane region" description="Helical" evidence="10">
    <location>
        <begin position="20"/>
        <end position="42"/>
    </location>
</feature>
<keyword evidence="6 10" id="KW-0812">Transmembrane</keyword>
<evidence type="ECO:0000256" key="8">
    <source>
        <dbReference type="ARBA" id="ARBA00022989"/>
    </source>
</evidence>
<keyword evidence="5" id="KW-0808">Transferase</keyword>
<dbReference type="CDD" id="cd06225">
    <property type="entry name" value="HAMP"/>
    <property type="match status" value="1"/>
</dbReference>
<gene>
    <name evidence="13" type="ORF">DYI37_18370</name>
</gene>
<dbReference type="InterPro" id="IPR036097">
    <property type="entry name" value="HisK_dim/P_sf"/>
</dbReference>
<evidence type="ECO:0000256" key="5">
    <source>
        <dbReference type="ARBA" id="ARBA00022679"/>
    </source>
</evidence>
<comment type="catalytic activity">
    <reaction evidence="1">
        <text>ATP + protein L-histidine = ADP + protein N-phospho-L-histidine.</text>
        <dbReference type="EC" id="2.7.13.3"/>
    </reaction>
</comment>
<keyword evidence="7 13" id="KW-0418">Kinase</keyword>
<dbReference type="GO" id="GO:0000155">
    <property type="term" value="F:phosphorelay sensor kinase activity"/>
    <property type="evidence" value="ECO:0007669"/>
    <property type="project" value="InterPro"/>
</dbReference>
<evidence type="ECO:0000256" key="9">
    <source>
        <dbReference type="ARBA" id="ARBA00023012"/>
    </source>
</evidence>
<evidence type="ECO:0000256" key="10">
    <source>
        <dbReference type="SAM" id="Phobius"/>
    </source>
</evidence>
<feature type="transmembrane region" description="Helical" evidence="10">
    <location>
        <begin position="161"/>
        <end position="180"/>
    </location>
</feature>
<dbReference type="Pfam" id="PF02518">
    <property type="entry name" value="HATPase_c"/>
    <property type="match status" value="1"/>
</dbReference>
<keyword evidence="8 10" id="KW-1133">Transmembrane helix</keyword>